<reference evidence="6 7" key="1">
    <citation type="submission" date="2021-06" db="EMBL/GenBank/DDBJ databases">
        <authorList>
            <person name="Sun Q."/>
            <person name="Li D."/>
        </authorList>
    </citation>
    <scope>NUCLEOTIDE SEQUENCE [LARGE SCALE GENOMIC DNA]</scope>
    <source>
        <strain evidence="6 7">MSJd-7</strain>
    </source>
</reference>
<dbReference type="EMBL" id="JAHLQI010000010">
    <property type="protein sequence ID" value="MBU5491514.1"/>
    <property type="molecule type" value="Genomic_DNA"/>
</dbReference>
<evidence type="ECO:0000256" key="2">
    <source>
        <dbReference type="ARBA" id="ARBA00022723"/>
    </source>
</evidence>
<sequence>MNTKQSFAIKGDICFCKMKDQWTTMKNAYAVCETGISQGVFAQLPEQYAHFPVYDFTGKLIIPGLVDLHMHAPQYAFRGMGMDLELMDWLGQQTFPEEAKYADLSYADKAYTIFADNIKHSATSHACLFATQHRAATELLMDRMEQTGMISFVGKVNMDREAPDNLRESSAEASAQETLRWLYEIAGKYQRTKPILTPRFIPSCTPELLAKLQIIQQEYKLPVQSHLSENTGEIAFVHELCPDARFYGDAYDAYGLFGRQHPKEHTYPAIMAHCVHSTEEEIKLLRDNGVFVAHCPASNTNLSSGIAPIRRYLENHMHVGLGSDIAGGHTESILRAVCDAVQVSKLYWRLVDNGAVPLTFCEAFYLATKGGGAFFGSVGSLERGYDFSAVVLDDSSLRHPFALTIPQRLERAAYSALDAYGICAKFVSGTLLFDRTHSK</sequence>
<comment type="caution">
    <text evidence="6">The sequence shown here is derived from an EMBL/GenBank/DDBJ whole genome shotgun (WGS) entry which is preliminary data.</text>
</comment>
<name>A0ABS6EXG6_9FIRM</name>
<keyword evidence="7" id="KW-1185">Reference proteome</keyword>
<keyword evidence="2" id="KW-0479">Metal-binding</keyword>
<dbReference type="InterPro" id="IPR006680">
    <property type="entry name" value="Amidohydro-rel"/>
</dbReference>
<evidence type="ECO:0000256" key="1">
    <source>
        <dbReference type="ARBA" id="ARBA00001947"/>
    </source>
</evidence>
<accession>A0ABS6EXG6</accession>
<evidence type="ECO:0000313" key="6">
    <source>
        <dbReference type="EMBL" id="MBU5491514.1"/>
    </source>
</evidence>
<gene>
    <name evidence="6" type="ORF">KQI75_12965</name>
</gene>
<dbReference type="PANTHER" id="PTHR11271">
    <property type="entry name" value="GUANINE DEAMINASE"/>
    <property type="match status" value="1"/>
</dbReference>
<protein>
    <submittedName>
        <fullName evidence="6">Amidohydrolase family protein</fullName>
    </submittedName>
</protein>
<evidence type="ECO:0000313" key="7">
    <source>
        <dbReference type="Proteomes" id="UP000783588"/>
    </source>
</evidence>
<dbReference type="InterPro" id="IPR051607">
    <property type="entry name" value="Metallo-dep_hydrolases"/>
</dbReference>
<dbReference type="Proteomes" id="UP000783588">
    <property type="component" value="Unassembled WGS sequence"/>
</dbReference>
<keyword evidence="4" id="KW-0862">Zinc</keyword>
<proteinExistence type="predicted"/>
<evidence type="ECO:0000256" key="4">
    <source>
        <dbReference type="ARBA" id="ARBA00022833"/>
    </source>
</evidence>
<comment type="cofactor">
    <cofactor evidence="1">
        <name>Zn(2+)</name>
        <dbReference type="ChEBI" id="CHEBI:29105"/>
    </cofactor>
</comment>
<organism evidence="6 7">
    <name type="scientific">Butyricicoccus intestinisimiae</name>
    <dbReference type="NCBI Taxonomy" id="2841509"/>
    <lineage>
        <taxon>Bacteria</taxon>
        <taxon>Bacillati</taxon>
        <taxon>Bacillota</taxon>
        <taxon>Clostridia</taxon>
        <taxon>Eubacteriales</taxon>
        <taxon>Butyricicoccaceae</taxon>
        <taxon>Butyricicoccus</taxon>
    </lineage>
</organism>
<evidence type="ECO:0000259" key="5">
    <source>
        <dbReference type="Pfam" id="PF01979"/>
    </source>
</evidence>
<dbReference type="PANTHER" id="PTHR11271:SF6">
    <property type="entry name" value="GUANINE DEAMINASE"/>
    <property type="match status" value="1"/>
</dbReference>
<dbReference type="Pfam" id="PF01979">
    <property type="entry name" value="Amidohydro_1"/>
    <property type="match status" value="1"/>
</dbReference>
<dbReference type="RefSeq" id="WP_216471257.1">
    <property type="nucleotide sequence ID" value="NZ_JAHLQI010000010.1"/>
</dbReference>
<feature type="domain" description="Amidohydrolase-related" evidence="5">
    <location>
        <begin position="61"/>
        <end position="399"/>
    </location>
</feature>
<keyword evidence="3" id="KW-0378">Hydrolase</keyword>
<evidence type="ECO:0000256" key="3">
    <source>
        <dbReference type="ARBA" id="ARBA00022801"/>
    </source>
</evidence>